<evidence type="ECO:0000259" key="9">
    <source>
        <dbReference type="Pfam" id="PF23559"/>
    </source>
</evidence>
<dbReference type="InterPro" id="IPR027417">
    <property type="entry name" value="P-loop_NTPase"/>
</dbReference>
<comment type="similarity">
    <text evidence="1">Belongs to the disease resistance NB-LRR family.</text>
</comment>
<keyword evidence="4" id="KW-0547">Nucleotide-binding</keyword>
<organism evidence="11 12">
    <name type="scientific">Leersia perrieri</name>
    <dbReference type="NCBI Taxonomy" id="77586"/>
    <lineage>
        <taxon>Eukaryota</taxon>
        <taxon>Viridiplantae</taxon>
        <taxon>Streptophyta</taxon>
        <taxon>Embryophyta</taxon>
        <taxon>Tracheophyta</taxon>
        <taxon>Spermatophyta</taxon>
        <taxon>Magnoliopsida</taxon>
        <taxon>Liliopsida</taxon>
        <taxon>Poales</taxon>
        <taxon>Poaceae</taxon>
        <taxon>BOP clade</taxon>
        <taxon>Oryzoideae</taxon>
        <taxon>Oryzeae</taxon>
        <taxon>Oryzinae</taxon>
        <taxon>Leersia</taxon>
    </lineage>
</organism>
<dbReference type="Pfam" id="PF00931">
    <property type="entry name" value="NB-ARC"/>
    <property type="match status" value="1"/>
</dbReference>
<dbReference type="InterPro" id="IPR038005">
    <property type="entry name" value="RX-like_CC"/>
</dbReference>
<evidence type="ECO:0000256" key="1">
    <source>
        <dbReference type="ARBA" id="ARBA00008894"/>
    </source>
</evidence>
<dbReference type="InterPro" id="IPR002182">
    <property type="entry name" value="NB-ARC"/>
</dbReference>
<keyword evidence="5" id="KW-0611">Plant defense</keyword>
<keyword evidence="2" id="KW-0433">Leucine-rich repeat</keyword>
<dbReference type="PANTHER" id="PTHR23155">
    <property type="entry name" value="DISEASE RESISTANCE PROTEIN RP"/>
    <property type="match status" value="1"/>
</dbReference>
<name>A0A0D9UZH4_9ORYZ</name>
<evidence type="ECO:0000256" key="5">
    <source>
        <dbReference type="ARBA" id="ARBA00022821"/>
    </source>
</evidence>
<dbReference type="SUPFAM" id="SSF52540">
    <property type="entry name" value="P-loop containing nucleoside triphosphate hydrolases"/>
    <property type="match status" value="1"/>
</dbReference>
<dbReference type="PRINTS" id="PR00364">
    <property type="entry name" value="DISEASERSIST"/>
</dbReference>
<dbReference type="EnsemblPlants" id="LPERR01G10140.1">
    <property type="protein sequence ID" value="LPERR01G10140.1"/>
    <property type="gene ID" value="LPERR01G10140"/>
</dbReference>
<dbReference type="GO" id="GO:0002758">
    <property type="term" value="P:innate immune response-activating signaling pathway"/>
    <property type="evidence" value="ECO:0007669"/>
    <property type="project" value="UniProtKB-ARBA"/>
</dbReference>
<feature type="domain" description="NB-ARC" evidence="7">
    <location>
        <begin position="214"/>
        <end position="391"/>
    </location>
</feature>
<dbReference type="eggNOG" id="KOG4658">
    <property type="taxonomic scope" value="Eukaryota"/>
</dbReference>
<evidence type="ECO:0000259" key="10">
    <source>
        <dbReference type="Pfam" id="PF23598"/>
    </source>
</evidence>
<dbReference type="Gramene" id="LPERR01G10140.1">
    <property type="protein sequence ID" value="LPERR01G10140.1"/>
    <property type="gene ID" value="LPERR01G10140"/>
</dbReference>
<dbReference type="InterPro" id="IPR042197">
    <property type="entry name" value="Apaf_helical"/>
</dbReference>
<dbReference type="InterPro" id="IPR058922">
    <property type="entry name" value="WHD_DRP"/>
</dbReference>
<accession>A0A0D9UZH4</accession>
<feature type="domain" description="Disease resistance R13L4/SHOC-2-like LRR" evidence="10">
    <location>
        <begin position="638"/>
        <end position="1001"/>
    </location>
</feature>
<evidence type="ECO:0000259" key="7">
    <source>
        <dbReference type="Pfam" id="PF00931"/>
    </source>
</evidence>
<dbReference type="FunFam" id="1.10.10.10:FF:000322">
    <property type="entry name" value="Probable disease resistance protein At1g63360"/>
    <property type="match status" value="1"/>
</dbReference>
<protein>
    <recommendedName>
        <fullName evidence="13">Rx N-terminal domain-containing protein</fullName>
    </recommendedName>
</protein>
<dbReference type="Pfam" id="PF23559">
    <property type="entry name" value="WHD_DRP"/>
    <property type="match status" value="1"/>
</dbReference>
<sequence length="1016" mass="115931">MEAAVVSSTEGVVGILLRKLGDFLCDKYVLLAGVCHEIQELKDDLESMNACLRDLAAAGDYAQTEQTRTWMKQVREVAYDAEDCIDNYWYHRGHHYHDESLVASWLRRTVIQPLETLRAMYKLAIEVQSLKARTLKVSERRLRYKLEAPATTSPPMIAVDSPGAGRYTTYDDLDRRLPALNIDESRLVGLRSKTKAILKILEDGGGDQSAAARRKVVSIVGFGGLGKTTLAATVYNSPTVQGIQHRAFVTVSRNCDLRALLESLLKQLTQTPLMMRDPRRYCDQEMAAGDHDLLRGIETWDISQLITMCSFLLEDKRYFIVLYDLWNPVDWENLKIAFPDNDKQSRVLITTRDRHVAENCCSDLCDRVHEMEPLPIQQSRKLFFNRVFQSDECPLQHKSLEKISEEILTKCGGLPLAIVSIGGMLARTENRTPAEWSKICARLGYGLGTNAALRGMRRILSLGYHDLPYHLKACFLYLSVFREGYEIKRGPLVRRWAAEGFISGTHEWNPEEAAEKYLDEFVKRSIVTPTRVASSGVVRCCKVHDIMLEVVTAKCIQENFISFLGNSQHECNEMMVVGHDKIRRLSIHGAQKPHGADKTWEQYDDDNPLRRKKKKKKKLQTRNKDSQDIVPSINFPCARSLLMLGCIIKPLPVINFAHLKLLRVLDLEGCRWLSNQDLHDICRLALLRYLSLRDTGVSWLPKLVGRLEELMTLDIRETHIRVLPETITRLGNLKHLLAGRYRYYTRTHRVKIFEPMEAMTLPCGLGRMRSLRTISHVDVASSFSTMHELCELPWLTKLCAFNSEEGGNKWGRFAASLSKLSSSLRKLSIIHWRNGDSGLEAFMELTSPPVFLQKFYLWGRLSALPQWISHLSNLVDLSLRENFLDGEMVMEQLGRLPNLLSLKLYHQSYMGRVLHIRENLFHRLKQLIVDNLPNLDELGFQGGAPELERLTLAFLKEPVDGIVGIDKLPRLKEVEFFGHIIVDSVVEGMVAVCIAHPNRPRVYRDDRPMEDAESSS</sequence>
<reference evidence="12" key="2">
    <citation type="submission" date="2013-12" db="EMBL/GenBank/DDBJ databases">
        <authorList>
            <person name="Yu Y."/>
            <person name="Lee S."/>
            <person name="de Baynast K."/>
            <person name="Wissotski M."/>
            <person name="Liu L."/>
            <person name="Talag J."/>
            <person name="Goicoechea J."/>
            <person name="Angelova A."/>
            <person name="Jetty R."/>
            <person name="Kudrna D."/>
            <person name="Golser W."/>
            <person name="Rivera L."/>
            <person name="Zhang J."/>
            <person name="Wing R."/>
        </authorList>
    </citation>
    <scope>NUCLEOTIDE SEQUENCE</scope>
</reference>
<reference evidence="11" key="3">
    <citation type="submission" date="2015-04" db="UniProtKB">
        <authorList>
            <consortium name="EnsemblPlants"/>
        </authorList>
    </citation>
    <scope>IDENTIFICATION</scope>
</reference>
<dbReference type="InterPro" id="IPR036388">
    <property type="entry name" value="WH-like_DNA-bd_sf"/>
</dbReference>
<dbReference type="SUPFAM" id="SSF52058">
    <property type="entry name" value="L domain-like"/>
    <property type="match status" value="1"/>
</dbReference>
<evidence type="ECO:0000256" key="6">
    <source>
        <dbReference type="ARBA" id="ARBA00023054"/>
    </source>
</evidence>
<dbReference type="InterPro" id="IPR044974">
    <property type="entry name" value="Disease_R_plants"/>
</dbReference>
<dbReference type="Gene3D" id="1.10.8.430">
    <property type="entry name" value="Helical domain of apoptotic protease-activating factors"/>
    <property type="match status" value="1"/>
</dbReference>
<evidence type="ECO:0000256" key="3">
    <source>
        <dbReference type="ARBA" id="ARBA00022737"/>
    </source>
</evidence>
<evidence type="ECO:0000313" key="11">
    <source>
        <dbReference type="EnsemblPlants" id="LPERR01G10140.1"/>
    </source>
</evidence>
<dbReference type="AlphaFoldDB" id="A0A0D9UZH4"/>
<dbReference type="PANTHER" id="PTHR23155:SF1205">
    <property type="entry name" value="DISEASE RESISTANCE PROTEIN RPM1"/>
    <property type="match status" value="1"/>
</dbReference>
<evidence type="ECO:0000313" key="12">
    <source>
        <dbReference type="Proteomes" id="UP000032180"/>
    </source>
</evidence>
<keyword evidence="12" id="KW-1185">Reference proteome</keyword>
<evidence type="ECO:0008006" key="13">
    <source>
        <dbReference type="Google" id="ProtNLM"/>
    </source>
</evidence>
<keyword evidence="6" id="KW-0175">Coiled coil</keyword>
<dbReference type="STRING" id="77586.A0A0D9UZH4"/>
<evidence type="ECO:0000256" key="2">
    <source>
        <dbReference type="ARBA" id="ARBA00022614"/>
    </source>
</evidence>
<feature type="domain" description="Disease resistance protein winged helix" evidence="9">
    <location>
        <begin position="480"/>
        <end position="550"/>
    </location>
</feature>
<dbReference type="InterPro" id="IPR041118">
    <property type="entry name" value="Rx_N"/>
</dbReference>
<dbReference type="Gene3D" id="1.20.5.4130">
    <property type="match status" value="1"/>
</dbReference>
<dbReference type="HOGENOM" id="CLU_000837_25_4_1"/>
<proteinExistence type="inferred from homology"/>
<dbReference type="InterPro" id="IPR032675">
    <property type="entry name" value="LRR_dom_sf"/>
</dbReference>
<dbReference type="Pfam" id="PF23598">
    <property type="entry name" value="LRR_14"/>
    <property type="match status" value="1"/>
</dbReference>
<reference evidence="11 12" key="1">
    <citation type="submission" date="2012-08" db="EMBL/GenBank/DDBJ databases">
        <title>Oryza genome evolution.</title>
        <authorList>
            <person name="Wing R.A."/>
        </authorList>
    </citation>
    <scope>NUCLEOTIDE SEQUENCE</scope>
</reference>
<dbReference type="Proteomes" id="UP000032180">
    <property type="component" value="Chromosome 1"/>
</dbReference>
<dbReference type="InterPro" id="IPR055414">
    <property type="entry name" value="LRR_R13L4/SHOC2-like"/>
</dbReference>
<dbReference type="Pfam" id="PF18052">
    <property type="entry name" value="Rx_N"/>
    <property type="match status" value="1"/>
</dbReference>
<dbReference type="GO" id="GO:0042742">
    <property type="term" value="P:defense response to bacterium"/>
    <property type="evidence" value="ECO:0007669"/>
    <property type="project" value="UniProtKB-ARBA"/>
</dbReference>
<keyword evidence="3" id="KW-0677">Repeat</keyword>
<dbReference type="Gene3D" id="3.40.50.300">
    <property type="entry name" value="P-loop containing nucleotide triphosphate hydrolases"/>
    <property type="match status" value="1"/>
</dbReference>
<dbReference type="Gene3D" id="3.80.10.10">
    <property type="entry name" value="Ribonuclease Inhibitor"/>
    <property type="match status" value="1"/>
</dbReference>
<evidence type="ECO:0000256" key="4">
    <source>
        <dbReference type="ARBA" id="ARBA00022741"/>
    </source>
</evidence>
<dbReference type="CDD" id="cd14798">
    <property type="entry name" value="RX-CC_like"/>
    <property type="match status" value="1"/>
</dbReference>
<evidence type="ECO:0000259" key="8">
    <source>
        <dbReference type="Pfam" id="PF18052"/>
    </source>
</evidence>
<feature type="domain" description="Disease resistance N-terminal" evidence="8">
    <location>
        <begin position="12"/>
        <end position="97"/>
    </location>
</feature>
<dbReference type="GO" id="GO:0009626">
    <property type="term" value="P:plant-type hypersensitive response"/>
    <property type="evidence" value="ECO:0007669"/>
    <property type="project" value="UniProtKB-ARBA"/>
</dbReference>
<dbReference type="GO" id="GO:0043531">
    <property type="term" value="F:ADP binding"/>
    <property type="evidence" value="ECO:0007669"/>
    <property type="project" value="InterPro"/>
</dbReference>
<dbReference type="Gene3D" id="1.10.10.10">
    <property type="entry name" value="Winged helix-like DNA-binding domain superfamily/Winged helix DNA-binding domain"/>
    <property type="match status" value="1"/>
</dbReference>